<dbReference type="Proteomes" id="UP001321473">
    <property type="component" value="Unassembled WGS sequence"/>
</dbReference>
<keyword evidence="2" id="KW-1185">Reference proteome</keyword>
<evidence type="ECO:0000313" key="1">
    <source>
        <dbReference type="EMBL" id="KAK8761766.1"/>
    </source>
</evidence>
<reference evidence="1 2" key="1">
    <citation type="journal article" date="2023" name="Arcadia Sci">
        <title>De novo assembly of a long-read Amblyomma americanum tick genome.</title>
        <authorList>
            <person name="Chou S."/>
            <person name="Poskanzer K.E."/>
            <person name="Rollins M."/>
            <person name="Thuy-Boun P.S."/>
        </authorList>
    </citation>
    <scope>NUCLEOTIDE SEQUENCE [LARGE SCALE GENOMIC DNA]</scope>
    <source>
        <strain evidence="1">F_SG_1</strain>
        <tissue evidence="1">Salivary glands</tissue>
    </source>
</reference>
<protein>
    <submittedName>
        <fullName evidence="1">Uncharacterized protein</fullName>
    </submittedName>
</protein>
<organism evidence="1 2">
    <name type="scientific">Amblyomma americanum</name>
    <name type="common">Lone star tick</name>
    <dbReference type="NCBI Taxonomy" id="6943"/>
    <lineage>
        <taxon>Eukaryota</taxon>
        <taxon>Metazoa</taxon>
        <taxon>Ecdysozoa</taxon>
        <taxon>Arthropoda</taxon>
        <taxon>Chelicerata</taxon>
        <taxon>Arachnida</taxon>
        <taxon>Acari</taxon>
        <taxon>Parasitiformes</taxon>
        <taxon>Ixodida</taxon>
        <taxon>Ixodoidea</taxon>
        <taxon>Ixodidae</taxon>
        <taxon>Amblyomminae</taxon>
        <taxon>Amblyomma</taxon>
    </lineage>
</organism>
<proteinExistence type="predicted"/>
<name>A0AAQ4DH26_AMBAM</name>
<dbReference type="AlphaFoldDB" id="A0AAQ4DH26"/>
<comment type="caution">
    <text evidence="1">The sequence shown here is derived from an EMBL/GenBank/DDBJ whole genome shotgun (WGS) entry which is preliminary data.</text>
</comment>
<accession>A0AAQ4DH26</accession>
<gene>
    <name evidence="1" type="ORF">V5799_026968</name>
</gene>
<evidence type="ECO:0000313" key="2">
    <source>
        <dbReference type="Proteomes" id="UP001321473"/>
    </source>
</evidence>
<feature type="non-terminal residue" evidence="1">
    <location>
        <position position="1"/>
    </location>
</feature>
<dbReference type="EMBL" id="JARKHS020030763">
    <property type="protein sequence ID" value="KAK8761766.1"/>
    <property type="molecule type" value="Genomic_DNA"/>
</dbReference>
<sequence length="131" mass="13664">GFLKRVIISQSPVIFHPAVMAQQNGDKAARSAPTGAETPSGSEQLCARCAATLSKGAGKSSAGKSSSIPWKTIGITVALKCSASIQLMSSLILLANYRRDPYKEECCTDSSAHSLGLVQDSSFCGTPRSDV</sequence>